<dbReference type="AlphaFoldDB" id="A0A382B5Z4"/>
<proteinExistence type="predicted"/>
<dbReference type="EMBL" id="UINC01028290">
    <property type="protein sequence ID" value="SVB09024.1"/>
    <property type="molecule type" value="Genomic_DNA"/>
</dbReference>
<organism evidence="1">
    <name type="scientific">marine metagenome</name>
    <dbReference type="NCBI Taxonomy" id="408172"/>
    <lineage>
        <taxon>unclassified sequences</taxon>
        <taxon>metagenomes</taxon>
        <taxon>ecological metagenomes</taxon>
    </lineage>
</organism>
<protein>
    <recommendedName>
        <fullName evidence="2">Cell surface protein SprA</fullName>
    </recommendedName>
</protein>
<sequence length="660" mass="74597">MLIQPVIAQKNDSSLPEKISLLEKNETFEILDLENPVSLQFSPVFLQSEAITVSDFQLVRNIDYKINYNKGTITFLNQRLVHQKVHVRYQSFPFAIKKVYKRNLFPQQDKVQALDPTQGAKNEEPILDGDEQPTLQVAGSQTFGISVGSGRSLTQNQELRISVNGEVSENVSVIAMLSDQDLPIQPEGTTENIRDIDQKLIKITSPNVNATFGDFVGSLDDTDVQFPMALEGVSVEGNFGWGTFRLIPSAIPKGQSDSKTIRGEEGRSEYRIDVEGQYVVVKAGSEIVWLNGKRMRRGENNDYFIRDYGDPIIEFTSKHLITSNDVIRVDFEYIQEDLIYQRTLQSVSGSLDFLGNKAKLGFSYAVESDLNDPENTYAMLTEQDMVNLRQNILDVGKNQRSLIAPQRHTVWGIEAQVSPVDYVLIRGKFALSATDENTFSQTDRKVLGKSWELVGNASTEKLDVNLDLRLTDLGFVPVGASSKNRDQFQYEELYADQQFDNQYLMDTTTVPIGEERLVDIDVQFQPLKWIQLNSGIGRTQSIDSSAISNESFHVEQDTAFINYGFSLNPLKLPNLRNNTQVNTSGIGSQRQFRKERNQWNLSQRVRGSTLNGSIEQFEAVDLDPSDSLNLNRKRRISKAFINLAEFKWATVNAQYGWEES</sequence>
<feature type="non-terminal residue" evidence="1">
    <location>
        <position position="660"/>
    </location>
</feature>
<reference evidence="1" key="1">
    <citation type="submission" date="2018-05" db="EMBL/GenBank/DDBJ databases">
        <authorList>
            <person name="Lanie J.A."/>
            <person name="Ng W.-L."/>
            <person name="Kazmierczak K.M."/>
            <person name="Andrzejewski T.M."/>
            <person name="Davidsen T.M."/>
            <person name="Wayne K.J."/>
            <person name="Tettelin H."/>
            <person name="Glass J.I."/>
            <person name="Rusch D."/>
            <person name="Podicherti R."/>
            <person name="Tsui H.-C.T."/>
            <person name="Winkler M.E."/>
        </authorList>
    </citation>
    <scope>NUCLEOTIDE SEQUENCE</scope>
</reference>
<gene>
    <name evidence="1" type="ORF">METZ01_LOCUS161878</name>
</gene>
<evidence type="ECO:0000313" key="1">
    <source>
        <dbReference type="EMBL" id="SVB09024.1"/>
    </source>
</evidence>
<evidence type="ECO:0008006" key="2">
    <source>
        <dbReference type="Google" id="ProtNLM"/>
    </source>
</evidence>
<name>A0A382B5Z4_9ZZZZ</name>
<accession>A0A382B5Z4</accession>